<evidence type="ECO:0000256" key="3">
    <source>
        <dbReference type="ARBA" id="ARBA00023172"/>
    </source>
</evidence>
<dbReference type="InterPro" id="IPR002104">
    <property type="entry name" value="Integrase_catalytic"/>
</dbReference>
<dbReference type="EMBL" id="NIBL01000001">
    <property type="protein sequence ID" value="OUZ19543.1"/>
    <property type="molecule type" value="Genomic_DNA"/>
</dbReference>
<dbReference type="PANTHER" id="PTHR30349:SF64">
    <property type="entry name" value="PROPHAGE INTEGRASE INTD-RELATED"/>
    <property type="match status" value="1"/>
</dbReference>
<dbReference type="GO" id="GO:0003677">
    <property type="term" value="F:DNA binding"/>
    <property type="evidence" value="ECO:0007669"/>
    <property type="project" value="UniProtKB-KW"/>
</dbReference>
<dbReference type="GO" id="GO:0006310">
    <property type="term" value="P:DNA recombination"/>
    <property type="evidence" value="ECO:0007669"/>
    <property type="project" value="UniProtKB-KW"/>
</dbReference>
<evidence type="ECO:0000313" key="6">
    <source>
        <dbReference type="Proteomes" id="UP000196503"/>
    </source>
</evidence>
<dbReference type="PROSITE" id="PS51898">
    <property type="entry name" value="TYR_RECOMBINASE"/>
    <property type="match status" value="1"/>
</dbReference>
<dbReference type="Gene3D" id="1.10.443.10">
    <property type="entry name" value="Intergrase catalytic core"/>
    <property type="match status" value="1"/>
</dbReference>
<protein>
    <recommendedName>
        <fullName evidence="4">Tyr recombinase domain-containing protein</fullName>
    </recommendedName>
</protein>
<dbReference type="InterPro" id="IPR013762">
    <property type="entry name" value="Integrase-like_cat_sf"/>
</dbReference>
<keyword evidence="2" id="KW-0238">DNA-binding</keyword>
<feature type="domain" description="Tyr recombinase" evidence="4">
    <location>
        <begin position="197"/>
        <end position="391"/>
    </location>
</feature>
<evidence type="ECO:0000256" key="2">
    <source>
        <dbReference type="ARBA" id="ARBA00023125"/>
    </source>
</evidence>
<dbReference type="InterPro" id="IPR010998">
    <property type="entry name" value="Integrase_recombinase_N"/>
</dbReference>
<dbReference type="Pfam" id="PF00589">
    <property type="entry name" value="Phage_integrase"/>
    <property type="match status" value="1"/>
</dbReference>
<reference evidence="5 6" key="1">
    <citation type="submission" date="2017-05" db="EMBL/GenBank/DDBJ databases">
        <title>The Genome Sequence of Enterococcus faecium 2D5_DIV0622.</title>
        <authorList>
            <consortium name="The Broad Institute Genomics Platform"/>
            <consortium name="The Broad Institute Genomic Center for Infectious Diseases"/>
            <person name="Earl A."/>
            <person name="Manson A."/>
            <person name="Schwartman J."/>
            <person name="Gilmore M."/>
            <person name="Abouelleil A."/>
            <person name="Cao P."/>
            <person name="Chapman S."/>
            <person name="Cusick C."/>
            <person name="Shea T."/>
            <person name="Young S."/>
            <person name="Neafsey D."/>
            <person name="Nusbaum C."/>
            <person name="Birren B."/>
        </authorList>
    </citation>
    <scope>NUCLEOTIDE SEQUENCE [LARGE SCALE GENOMIC DNA]</scope>
    <source>
        <strain evidence="5 6">2D5_DIV0622</strain>
    </source>
</reference>
<name>A0A200I377_9ENTE</name>
<dbReference type="SUPFAM" id="SSF56349">
    <property type="entry name" value="DNA breaking-rejoining enzymes"/>
    <property type="match status" value="1"/>
</dbReference>
<dbReference type="Proteomes" id="UP000196503">
    <property type="component" value="Unassembled WGS sequence"/>
</dbReference>
<dbReference type="InterPro" id="IPR050090">
    <property type="entry name" value="Tyrosine_recombinase_XerCD"/>
</dbReference>
<organism evidence="5 6">
    <name type="scientific">Enterococcus cecorum</name>
    <dbReference type="NCBI Taxonomy" id="44008"/>
    <lineage>
        <taxon>Bacteria</taxon>
        <taxon>Bacillati</taxon>
        <taxon>Bacillota</taxon>
        <taxon>Bacilli</taxon>
        <taxon>Lactobacillales</taxon>
        <taxon>Enterococcaceae</taxon>
        <taxon>Enterococcus</taxon>
    </lineage>
</organism>
<dbReference type="AlphaFoldDB" id="A0A200I377"/>
<sequence>MLGENMANQNYIYQDSKKKTWYYKVFLGIDSNGKKVQKTKRGFKTRKEAKDALEMYMMTEGYKLKLEIRNSGKKEKKTIESITFEDFYHLHFTERYRLEVKRQTYENAQFIYQTKLQSFYPLKLTDITASYIEEWLLELSRTATRNSRRSDDFVPLSKSYINRIKGHLKIILDRAVSEGYIAFNPVDNVPNLPKENQKVEFWELDEFKKVMEQFKDSTIQCKQRKLVYEILFYSGIRIGELEALTWDDVDFKNHRITIKNTLVYKNKDDWYISTPKTKNAYRNIGIGKVLSAKLVEWKKLQSKIGNFKYVIQLDGTFTPPYCFASWLKQAAIEAGVKPIKLHALRHSHVALLIDKNVQPLLIKERMGHSNIQITLGTYGHLYAKSDEKIVSSIDSLLG</sequence>
<proteinExistence type="inferred from homology"/>
<keyword evidence="3" id="KW-0233">DNA recombination</keyword>
<dbReference type="Gene3D" id="1.10.150.130">
    <property type="match status" value="1"/>
</dbReference>
<dbReference type="InterPro" id="IPR011010">
    <property type="entry name" value="DNA_brk_join_enz"/>
</dbReference>
<dbReference type="InterPro" id="IPR028259">
    <property type="entry name" value="AP2-like_int_N"/>
</dbReference>
<comment type="similarity">
    <text evidence="1">Belongs to the 'phage' integrase family.</text>
</comment>
<dbReference type="Pfam" id="PF14657">
    <property type="entry name" value="Arm-DNA-bind_4"/>
    <property type="match status" value="1"/>
</dbReference>
<accession>A0A200I377</accession>
<dbReference type="PANTHER" id="PTHR30349">
    <property type="entry name" value="PHAGE INTEGRASE-RELATED"/>
    <property type="match status" value="1"/>
</dbReference>
<dbReference type="GO" id="GO:0015074">
    <property type="term" value="P:DNA integration"/>
    <property type="evidence" value="ECO:0007669"/>
    <property type="project" value="InterPro"/>
</dbReference>
<evidence type="ECO:0000256" key="1">
    <source>
        <dbReference type="ARBA" id="ARBA00008857"/>
    </source>
</evidence>
<evidence type="ECO:0000259" key="4">
    <source>
        <dbReference type="PROSITE" id="PS51898"/>
    </source>
</evidence>
<comment type="caution">
    <text evidence="5">The sequence shown here is derived from an EMBL/GenBank/DDBJ whole genome shotgun (WGS) entry which is preliminary data.</text>
</comment>
<evidence type="ECO:0000313" key="5">
    <source>
        <dbReference type="EMBL" id="OUZ19543.1"/>
    </source>
</evidence>
<dbReference type="CDD" id="cd01189">
    <property type="entry name" value="INT_ICEBs1_C_like"/>
    <property type="match status" value="1"/>
</dbReference>
<gene>
    <name evidence="5" type="ORF">A5869_001197</name>
</gene>